<dbReference type="PRINTS" id="PR00947">
    <property type="entry name" value="CUTICLE"/>
</dbReference>
<feature type="region of interest" description="Disordered" evidence="4">
    <location>
        <begin position="175"/>
        <end position="197"/>
    </location>
</feature>
<keyword evidence="2 5" id="KW-0732">Signal</keyword>
<feature type="compositionally biased region" description="Basic and acidic residues" evidence="4">
    <location>
        <begin position="175"/>
        <end position="196"/>
    </location>
</feature>
<keyword evidence="7" id="KW-1185">Reference proteome</keyword>
<dbReference type="Pfam" id="PF00379">
    <property type="entry name" value="Chitin_bind_4"/>
    <property type="match status" value="1"/>
</dbReference>
<evidence type="ECO:0000313" key="6">
    <source>
        <dbReference type="EMBL" id="KAL0870108.1"/>
    </source>
</evidence>
<evidence type="ECO:0000256" key="1">
    <source>
        <dbReference type="ARBA" id="ARBA00022460"/>
    </source>
</evidence>
<organism evidence="6 7">
    <name type="scientific">Loxostege sticticalis</name>
    <name type="common">Beet webworm moth</name>
    <dbReference type="NCBI Taxonomy" id="481309"/>
    <lineage>
        <taxon>Eukaryota</taxon>
        <taxon>Metazoa</taxon>
        <taxon>Ecdysozoa</taxon>
        <taxon>Arthropoda</taxon>
        <taxon>Hexapoda</taxon>
        <taxon>Insecta</taxon>
        <taxon>Pterygota</taxon>
        <taxon>Neoptera</taxon>
        <taxon>Endopterygota</taxon>
        <taxon>Lepidoptera</taxon>
        <taxon>Glossata</taxon>
        <taxon>Ditrysia</taxon>
        <taxon>Pyraloidea</taxon>
        <taxon>Crambidae</taxon>
        <taxon>Pyraustinae</taxon>
        <taxon>Loxostege</taxon>
    </lineage>
</organism>
<reference evidence="6 7" key="1">
    <citation type="submission" date="2024-06" db="EMBL/GenBank/DDBJ databases">
        <title>A chromosome-level genome assembly of beet webworm, Loxostege sticticalis.</title>
        <authorList>
            <person name="Zhang Y."/>
        </authorList>
    </citation>
    <scope>NUCLEOTIDE SEQUENCE [LARGE SCALE GENOMIC DNA]</scope>
    <source>
        <strain evidence="6">AQ026</strain>
        <tissue evidence="6">Whole body</tissue>
    </source>
</reference>
<protein>
    <submittedName>
        <fullName evidence="6">Uncharacterized protein</fullName>
    </submittedName>
</protein>
<keyword evidence="1 3" id="KW-0193">Cuticle</keyword>
<dbReference type="InterPro" id="IPR000618">
    <property type="entry name" value="Insect_cuticle"/>
</dbReference>
<comment type="caution">
    <text evidence="6">The sequence shown here is derived from an EMBL/GenBank/DDBJ whole genome shotgun (WGS) entry which is preliminary data.</text>
</comment>
<sequence length="224" mass="25235">MKLLILPAAILAAANAIQVYHQTTFQQPIENYAHSAELYQKAQEFQQQGLFSGQSQGFGHQEGSYQSRPEREKSAKILHYNMDNDGHNYQYSYETDNGIKQQEVGQTVDGTKAQGEFSYTGDDGQVYSVSYTADENGFRAEGDHLPTPPPVPEAIARSLEENAKDEASGIFDDGKYRPELGAEGHQQHQPHQDEFGSHYQQNYGYHAQLAQIGAQHHQYLRRQD</sequence>
<dbReference type="PANTHER" id="PTHR10380">
    <property type="entry name" value="CUTICLE PROTEIN"/>
    <property type="match status" value="1"/>
</dbReference>
<dbReference type="PANTHER" id="PTHR10380:SF173">
    <property type="entry name" value="CUTICULAR PROTEIN 47EF, ISOFORM C-RELATED"/>
    <property type="match status" value="1"/>
</dbReference>
<dbReference type="EMBL" id="JBEUOH010000019">
    <property type="protein sequence ID" value="KAL0870108.1"/>
    <property type="molecule type" value="Genomic_DNA"/>
</dbReference>
<dbReference type="PROSITE" id="PS51155">
    <property type="entry name" value="CHIT_BIND_RR_2"/>
    <property type="match status" value="1"/>
</dbReference>
<evidence type="ECO:0000256" key="4">
    <source>
        <dbReference type="SAM" id="MobiDB-lite"/>
    </source>
</evidence>
<evidence type="ECO:0000313" key="7">
    <source>
        <dbReference type="Proteomes" id="UP001549920"/>
    </source>
</evidence>
<dbReference type="InterPro" id="IPR050468">
    <property type="entry name" value="Cuticle_Struct_Prot"/>
</dbReference>
<feature type="signal peptide" evidence="5">
    <location>
        <begin position="1"/>
        <end position="16"/>
    </location>
</feature>
<evidence type="ECO:0000256" key="2">
    <source>
        <dbReference type="ARBA" id="ARBA00022729"/>
    </source>
</evidence>
<gene>
    <name evidence="6" type="ORF">ABMA27_006264</name>
</gene>
<dbReference type="Proteomes" id="UP001549920">
    <property type="component" value="Unassembled WGS sequence"/>
</dbReference>
<evidence type="ECO:0000256" key="3">
    <source>
        <dbReference type="PROSITE-ProRule" id="PRU00497"/>
    </source>
</evidence>
<dbReference type="PROSITE" id="PS00233">
    <property type="entry name" value="CHIT_BIND_RR_1"/>
    <property type="match status" value="1"/>
</dbReference>
<proteinExistence type="predicted"/>
<evidence type="ECO:0000256" key="5">
    <source>
        <dbReference type="SAM" id="SignalP"/>
    </source>
</evidence>
<feature type="chain" id="PRO_5046263210" evidence="5">
    <location>
        <begin position="17"/>
        <end position="224"/>
    </location>
</feature>
<accession>A0ABR3HI62</accession>
<dbReference type="InterPro" id="IPR031311">
    <property type="entry name" value="CHIT_BIND_RR_consensus"/>
</dbReference>
<name>A0ABR3HI62_LOXSC</name>